<dbReference type="Proteomes" id="UP000001357">
    <property type="component" value="Unassembled WGS sequence"/>
</dbReference>
<reference evidence="1 2" key="1">
    <citation type="journal article" date="2008" name="Nature">
        <title>The genome of the choanoflagellate Monosiga brevicollis and the origin of metazoans.</title>
        <authorList>
            <consortium name="JGI Sequencing"/>
            <person name="King N."/>
            <person name="Westbrook M.J."/>
            <person name="Young S.L."/>
            <person name="Kuo A."/>
            <person name="Abedin M."/>
            <person name="Chapman J."/>
            <person name="Fairclough S."/>
            <person name="Hellsten U."/>
            <person name="Isogai Y."/>
            <person name="Letunic I."/>
            <person name="Marr M."/>
            <person name="Pincus D."/>
            <person name="Putnam N."/>
            <person name="Rokas A."/>
            <person name="Wright K.J."/>
            <person name="Zuzow R."/>
            <person name="Dirks W."/>
            <person name="Good M."/>
            <person name="Goodstein D."/>
            <person name="Lemons D."/>
            <person name="Li W."/>
            <person name="Lyons J.B."/>
            <person name="Morris A."/>
            <person name="Nichols S."/>
            <person name="Richter D.J."/>
            <person name="Salamov A."/>
            <person name="Bork P."/>
            <person name="Lim W.A."/>
            <person name="Manning G."/>
            <person name="Miller W.T."/>
            <person name="McGinnis W."/>
            <person name="Shapiro H."/>
            <person name="Tjian R."/>
            <person name="Grigoriev I.V."/>
            <person name="Rokhsar D."/>
        </authorList>
    </citation>
    <scope>NUCLEOTIDE SEQUENCE [LARGE SCALE GENOMIC DNA]</scope>
    <source>
        <strain evidence="2">MX1 / ATCC 50154</strain>
    </source>
</reference>
<keyword evidence="2" id="KW-1185">Reference proteome</keyword>
<evidence type="ECO:0000313" key="2">
    <source>
        <dbReference type="Proteomes" id="UP000001357"/>
    </source>
</evidence>
<dbReference type="SUPFAM" id="SSF53254">
    <property type="entry name" value="Phosphoglycerate mutase-like"/>
    <property type="match status" value="1"/>
</dbReference>
<gene>
    <name evidence="1" type="ORF">MONBRDRAFT_8733</name>
</gene>
<dbReference type="InterPro" id="IPR051710">
    <property type="entry name" value="Phosphatase_SH3-domain"/>
</dbReference>
<dbReference type="Gene3D" id="3.40.50.1240">
    <property type="entry name" value="Phosphoglycerate mutase-like"/>
    <property type="match status" value="1"/>
</dbReference>
<dbReference type="SMART" id="SM00855">
    <property type="entry name" value="PGAM"/>
    <property type="match status" value="1"/>
</dbReference>
<sequence>MATTRLLIVRHAERLDESRDHQAIQAFMVRHRHTDRLYDCPITASGRQQARSAASHVASAVHTHAHMPLPKDEADRVIIYCSLLQRCVQTADELAQGLPFATVLQPVAGLASCAAAVNDVGCANFNFLTDPELSALCATPVLPALRNADAFEEALDVLHARHPDHLIITVSHREGIRELKLLNHHLSHAAKRRTPRYCAVAQFSHSPDATCHWTFIQQEELDGTVIR</sequence>
<dbReference type="GeneID" id="5891683"/>
<proteinExistence type="predicted"/>
<dbReference type="Pfam" id="PF00300">
    <property type="entry name" value="His_Phos_1"/>
    <property type="match status" value="1"/>
</dbReference>
<dbReference type="PANTHER" id="PTHR16469:SF27">
    <property type="entry name" value="UBIQUITIN-ASSOCIATED AND SH3 DOMAIN-CONTAINING BA-RELATED"/>
    <property type="match status" value="1"/>
</dbReference>
<dbReference type="InParanoid" id="A9V0Y8"/>
<dbReference type="AlphaFoldDB" id="A9V0Y8"/>
<dbReference type="PANTHER" id="PTHR16469">
    <property type="entry name" value="UBIQUITIN-ASSOCIATED AND SH3 DOMAIN-CONTAINING BA-RELATED"/>
    <property type="match status" value="1"/>
</dbReference>
<protein>
    <recommendedName>
        <fullName evidence="3">Phosphoglycerate mutase</fullName>
    </recommendedName>
</protein>
<dbReference type="RefSeq" id="XP_001746329.1">
    <property type="nucleotide sequence ID" value="XM_001746277.1"/>
</dbReference>
<name>A9V0Y8_MONBE</name>
<evidence type="ECO:0000313" key="1">
    <source>
        <dbReference type="EMBL" id="EDQ88716.1"/>
    </source>
</evidence>
<evidence type="ECO:0008006" key="3">
    <source>
        <dbReference type="Google" id="ProtNLM"/>
    </source>
</evidence>
<accession>A9V0Y8</accession>
<dbReference type="KEGG" id="mbr:MONBRDRAFT_8733"/>
<dbReference type="CDD" id="cd07067">
    <property type="entry name" value="HP_PGM_like"/>
    <property type="match status" value="1"/>
</dbReference>
<organism evidence="1 2">
    <name type="scientific">Monosiga brevicollis</name>
    <name type="common">Choanoflagellate</name>
    <dbReference type="NCBI Taxonomy" id="81824"/>
    <lineage>
        <taxon>Eukaryota</taxon>
        <taxon>Choanoflagellata</taxon>
        <taxon>Craspedida</taxon>
        <taxon>Salpingoecidae</taxon>
        <taxon>Monosiga</taxon>
    </lineage>
</organism>
<dbReference type="InterPro" id="IPR013078">
    <property type="entry name" value="His_Pase_superF_clade-1"/>
</dbReference>
<dbReference type="EMBL" id="CH991553">
    <property type="protein sequence ID" value="EDQ88716.1"/>
    <property type="molecule type" value="Genomic_DNA"/>
</dbReference>
<dbReference type="InterPro" id="IPR029033">
    <property type="entry name" value="His_PPase_superfam"/>
</dbReference>